<dbReference type="InterPro" id="IPR040107">
    <property type="entry name" value="Snu23"/>
</dbReference>
<evidence type="ECO:0000256" key="5">
    <source>
        <dbReference type="ARBA" id="ARBA00023242"/>
    </source>
</evidence>
<dbReference type="Pfam" id="PF12874">
    <property type="entry name" value="zf-met"/>
    <property type="match status" value="1"/>
</dbReference>
<organism evidence="8 9">
    <name type="scientific">Porites evermanni</name>
    <dbReference type="NCBI Taxonomy" id="104178"/>
    <lineage>
        <taxon>Eukaryota</taxon>
        <taxon>Metazoa</taxon>
        <taxon>Cnidaria</taxon>
        <taxon>Anthozoa</taxon>
        <taxon>Hexacorallia</taxon>
        <taxon>Scleractinia</taxon>
        <taxon>Fungiina</taxon>
        <taxon>Poritidae</taxon>
        <taxon>Porites</taxon>
    </lineage>
</organism>
<comment type="subcellular location">
    <subcellularLocation>
        <location evidence="1">Nucleus</location>
    </subcellularLocation>
</comment>
<evidence type="ECO:0000256" key="2">
    <source>
        <dbReference type="ARBA" id="ARBA00022723"/>
    </source>
</evidence>
<dbReference type="SMART" id="SM00451">
    <property type="entry name" value="ZnF_U1"/>
    <property type="match status" value="1"/>
</dbReference>
<feature type="domain" description="Matrin-type" evidence="7">
    <location>
        <begin position="113"/>
        <end position="143"/>
    </location>
</feature>
<dbReference type="Gene3D" id="3.30.160.60">
    <property type="entry name" value="Classic Zinc Finger"/>
    <property type="match status" value="1"/>
</dbReference>
<dbReference type="InterPro" id="IPR013087">
    <property type="entry name" value="Znf_C2H2_type"/>
</dbReference>
<evidence type="ECO:0000313" key="9">
    <source>
        <dbReference type="Proteomes" id="UP001159427"/>
    </source>
</evidence>
<feature type="region of interest" description="Disordered" evidence="6">
    <location>
        <begin position="55"/>
        <end position="77"/>
    </location>
</feature>
<evidence type="ECO:0000313" key="8">
    <source>
        <dbReference type="EMBL" id="CAH3024165.1"/>
    </source>
</evidence>
<gene>
    <name evidence="8" type="ORF">PEVE_00021849</name>
</gene>
<evidence type="ECO:0000256" key="1">
    <source>
        <dbReference type="ARBA" id="ARBA00004123"/>
    </source>
</evidence>
<evidence type="ECO:0000256" key="6">
    <source>
        <dbReference type="SAM" id="MobiDB-lite"/>
    </source>
</evidence>
<evidence type="ECO:0000259" key="7">
    <source>
        <dbReference type="PROSITE" id="PS50171"/>
    </source>
</evidence>
<dbReference type="InterPro" id="IPR000690">
    <property type="entry name" value="Matrin/U1-C_Znf_C2H2"/>
</dbReference>
<keyword evidence="2" id="KW-0479">Metal-binding</keyword>
<keyword evidence="3" id="KW-0863">Zinc-finger</keyword>
<feature type="non-terminal residue" evidence="8">
    <location>
        <position position="1"/>
    </location>
</feature>
<keyword evidence="5" id="KW-0539">Nucleus</keyword>
<evidence type="ECO:0000256" key="4">
    <source>
        <dbReference type="ARBA" id="ARBA00022833"/>
    </source>
</evidence>
<accession>A0ABN8M3J2</accession>
<dbReference type="PROSITE" id="PS50171">
    <property type="entry name" value="ZF_MATRIN"/>
    <property type="match status" value="1"/>
</dbReference>
<reference evidence="8 9" key="1">
    <citation type="submission" date="2022-05" db="EMBL/GenBank/DDBJ databases">
        <authorList>
            <consortium name="Genoscope - CEA"/>
            <person name="William W."/>
        </authorList>
    </citation>
    <scope>NUCLEOTIDE SEQUENCE [LARGE SCALE GENOMIC DNA]</scope>
</reference>
<dbReference type="Proteomes" id="UP001159427">
    <property type="component" value="Unassembled WGS sequence"/>
</dbReference>
<comment type="caution">
    <text evidence="8">The sequence shown here is derived from an EMBL/GenBank/DDBJ whole genome shotgun (WGS) entry which is preliminary data.</text>
</comment>
<keyword evidence="4" id="KW-0862">Zinc</keyword>
<evidence type="ECO:0000256" key="3">
    <source>
        <dbReference type="ARBA" id="ARBA00022771"/>
    </source>
</evidence>
<dbReference type="InterPro" id="IPR036236">
    <property type="entry name" value="Znf_C2H2_sf"/>
</dbReference>
<dbReference type="InterPro" id="IPR003604">
    <property type="entry name" value="Matrin/U1-like-C_Znf_C2H2"/>
</dbReference>
<feature type="region of interest" description="Disordered" evidence="6">
    <location>
        <begin position="188"/>
        <end position="233"/>
    </location>
</feature>
<proteinExistence type="predicted"/>
<dbReference type="SUPFAM" id="SSF57667">
    <property type="entry name" value="beta-beta-alpha zinc fingers"/>
    <property type="match status" value="1"/>
</dbReference>
<keyword evidence="9" id="KW-1185">Reference proteome</keyword>
<dbReference type="PANTHER" id="PTHR45986">
    <property type="entry name" value="ZINC FINGER MATRIN-TYPE PROTEIN 2"/>
    <property type="match status" value="1"/>
</dbReference>
<feature type="compositionally biased region" description="Basic residues" evidence="6">
    <location>
        <begin position="194"/>
        <end position="207"/>
    </location>
</feature>
<dbReference type="PANTHER" id="PTHR45986:SF1">
    <property type="entry name" value="ZINC FINGER MATRIN-TYPE PROTEIN 2"/>
    <property type="match status" value="1"/>
</dbReference>
<protein>
    <recommendedName>
        <fullName evidence="7">Matrin-type domain-containing protein</fullName>
    </recommendedName>
</protein>
<sequence>WNAWAILFLLSPIPERKFCFESFIVVIFDMAGTSGKNDNFRRTWDREEYERKAKERALDDSDDEDDSSSKRRPSAPVKRELLKRRGYDVDLEANLGKSVVITKTTPLSHTGGYYCNVCDCVVKDSVNFLDHINGKKHQRNLGMSMRVERSSLDQVKKRFEMNKRKREEEKQKKEKEYDLEERMAILREEEEQRRQHRKIARKEKKQKTAVDDGDIDPDLAATMGFSGFGSTKK</sequence>
<dbReference type="EMBL" id="CALNXI010000292">
    <property type="protein sequence ID" value="CAH3024165.1"/>
    <property type="molecule type" value="Genomic_DNA"/>
</dbReference>
<name>A0ABN8M3J2_9CNID</name>